<dbReference type="NCBIfam" id="NF006599">
    <property type="entry name" value="PRK09136.1"/>
    <property type="match status" value="1"/>
</dbReference>
<evidence type="ECO:0000256" key="2">
    <source>
        <dbReference type="ARBA" id="ARBA00022679"/>
    </source>
</evidence>
<feature type="binding site" evidence="4">
    <location>
        <position position="10"/>
    </location>
    <ligand>
        <name>phosphate</name>
        <dbReference type="ChEBI" id="CHEBI:43474"/>
    </ligand>
</feature>
<feature type="binding site" evidence="4">
    <location>
        <begin position="207"/>
        <end position="209"/>
    </location>
    <ligand>
        <name>substrate</name>
    </ligand>
</feature>
<dbReference type="HAMAP" id="MF_01963">
    <property type="entry name" value="MTAP"/>
    <property type="match status" value="1"/>
</dbReference>
<organism evidence="6 7">
    <name type="scientific">Megasphaera paucivorans</name>
    <dbReference type="NCBI Taxonomy" id="349095"/>
    <lineage>
        <taxon>Bacteria</taxon>
        <taxon>Bacillati</taxon>
        <taxon>Bacillota</taxon>
        <taxon>Negativicutes</taxon>
        <taxon>Veillonellales</taxon>
        <taxon>Veillonellaceae</taxon>
        <taxon>Megasphaera</taxon>
    </lineage>
</organism>
<dbReference type="GO" id="GO:0019509">
    <property type="term" value="P:L-methionine salvage from methylthioadenosine"/>
    <property type="evidence" value="ECO:0007669"/>
    <property type="project" value="TreeGrafter"/>
</dbReference>
<reference evidence="6 7" key="1">
    <citation type="submission" date="2016-10" db="EMBL/GenBank/DDBJ databases">
        <authorList>
            <person name="de Groot N.N."/>
        </authorList>
    </citation>
    <scope>NUCLEOTIDE SEQUENCE [LARGE SCALE GENOMIC DNA]</scope>
    <source>
        <strain evidence="6 7">DSM 16981</strain>
    </source>
</reference>
<evidence type="ECO:0000313" key="6">
    <source>
        <dbReference type="EMBL" id="SDM70769.1"/>
    </source>
</evidence>
<protein>
    <recommendedName>
        <fullName evidence="4">Probable 6-oxopurine nucleoside phosphorylase</fullName>
        <ecNumber evidence="4">2.4.2.1</ecNumber>
    </recommendedName>
    <alternativeName>
        <fullName evidence="4">Purine nucleoside phosphorylase</fullName>
        <shortName evidence="4">PNP</shortName>
    </alternativeName>
</protein>
<dbReference type="GO" id="GO:0017061">
    <property type="term" value="F:S-methyl-5-thioadenosine phosphorylase activity"/>
    <property type="evidence" value="ECO:0007669"/>
    <property type="project" value="InterPro"/>
</dbReference>
<gene>
    <name evidence="6" type="ORF">SAMN05660299_01390</name>
</gene>
<dbReference type="STRING" id="349095.SAMN05660299_01390"/>
<feature type="binding site" evidence="4">
    <location>
        <begin position="83"/>
        <end position="84"/>
    </location>
    <ligand>
        <name>phosphate</name>
        <dbReference type="ChEBI" id="CHEBI:43474"/>
    </ligand>
</feature>
<sequence length="264" mass="29197">MGRIAIIGGTGVCDAAMLNQVKEGTMDNFYGTIKYMKGTYKGKDIVFLPRHGKNHQIPPHLINYRANILGLKQLGVTTIIATTAVGSLNPAYKPDDFVLQDQFLDFTKMRHATFFDGGKNGVVHVDMTSPYCPHLRQTIVEAGTELGYTVHPQGTYVCTEGPRFETPAEIKMFEKLGGDLVGMTNVPEVCLAREAEMCYSTISMITNFAAGISPTPLTHSEVVECMAKNSERLKQLILKSIEIYIDDETCECRHTLKDYGGFTI</sequence>
<name>A0A1G9VF72_9FIRM</name>
<dbReference type="InterPro" id="IPR035994">
    <property type="entry name" value="Nucleoside_phosphorylase_sf"/>
</dbReference>
<comment type="similarity">
    <text evidence="4">Belongs to the PNP/MTAP phosphorylase family. MTAP subfamily.</text>
</comment>
<dbReference type="CDD" id="cd09010">
    <property type="entry name" value="MTAP_SsMTAPII_like_MTIP"/>
    <property type="match status" value="1"/>
</dbReference>
<feature type="site" description="Important for substrate specificity" evidence="4">
    <location>
        <position position="219"/>
    </location>
</feature>
<dbReference type="Gene3D" id="3.40.50.1580">
    <property type="entry name" value="Nucleoside phosphorylase domain"/>
    <property type="match status" value="1"/>
</dbReference>
<proteinExistence type="inferred from homology"/>
<dbReference type="GO" id="GO:0005829">
    <property type="term" value="C:cytosol"/>
    <property type="evidence" value="ECO:0007669"/>
    <property type="project" value="TreeGrafter"/>
</dbReference>
<evidence type="ECO:0000259" key="5">
    <source>
        <dbReference type="Pfam" id="PF01048"/>
    </source>
</evidence>
<dbReference type="NCBIfam" id="TIGR01694">
    <property type="entry name" value="MTAP"/>
    <property type="match status" value="1"/>
</dbReference>
<comment type="miscellaneous">
    <text evidence="4">Although this enzyme belongs to the family of MTA phosphorylases based on sequence homology, it has been shown that conserved amino acid substitutions in the substrate binding pocket convert the substrate specificity of this enzyme from 6-aminopurines to 6-oxopurines.</text>
</comment>
<dbReference type="PANTHER" id="PTHR42679">
    <property type="entry name" value="S-METHYL-5'-THIOADENOSINE PHOSPHORYLASE"/>
    <property type="match status" value="1"/>
</dbReference>
<keyword evidence="1 4" id="KW-0328">Glycosyltransferase</keyword>
<dbReference type="PANTHER" id="PTHR42679:SF2">
    <property type="entry name" value="S-METHYL-5'-THIOADENOSINE PHOSPHORYLASE"/>
    <property type="match status" value="1"/>
</dbReference>
<evidence type="ECO:0000256" key="3">
    <source>
        <dbReference type="ARBA" id="ARBA00022726"/>
    </source>
</evidence>
<keyword evidence="2 4" id="KW-0808">Transferase</keyword>
<comment type="pathway">
    <text evidence="4">Purine metabolism; purine nucleoside salvage.</text>
</comment>
<evidence type="ECO:0000313" key="7">
    <source>
        <dbReference type="Proteomes" id="UP000199309"/>
    </source>
</evidence>
<comment type="function">
    <text evidence="4">Purine nucleoside phosphorylase which is highly specific for 6-oxopurine nucleosides. Cleaves guanosine or inosine to respective bases and sugar-1-phosphate molecules. Involved in purine salvage.</text>
</comment>
<dbReference type="Pfam" id="PF01048">
    <property type="entry name" value="PNP_UDP_1"/>
    <property type="match status" value="1"/>
</dbReference>
<dbReference type="InterPro" id="IPR000845">
    <property type="entry name" value="Nucleoside_phosphorylase_d"/>
</dbReference>
<dbReference type="EMBL" id="FNHQ01000012">
    <property type="protein sequence ID" value="SDM70769.1"/>
    <property type="molecule type" value="Genomic_DNA"/>
</dbReference>
<dbReference type="EC" id="2.4.2.1" evidence="4"/>
<accession>A0A1G9VF72</accession>
<evidence type="ECO:0000256" key="4">
    <source>
        <dbReference type="HAMAP-Rule" id="MF_01963"/>
    </source>
</evidence>
<feature type="binding site" evidence="4">
    <location>
        <position position="184"/>
    </location>
    <ligand>
        <name>phosphate</name>
        <dbReference type="ChEBI" id="CHEBI:43474"/>
    </ligand>
</feature>
<dbReference type="InterPro" id="IPR010044">
    <property type="entry name" value="MTAP"/>
</dbReference>
<dbReference type="UniPathway" id="UPA00606"/>
<dbReference type="Proteomes" id="UP000199309">
    <property type="component" value="Unassembled WGS sequence"/>
</dbReference>
<dbReference type="AlphaFoldDB" id="A0A1G9VF72"/>
<dbReference type="OrthoDB" id="1523230at2"/>
<dbReference type="SUPFAM" id="SSF53167">
    <property type="entry name" value="Purine and uridine phosphorylases"/>
    <property type="match status" value="1"/>
</dbReference>
<comment type="catalytic activity">
    <reaction evidence="4">
        <text>a purine D-ribonucleoside + phosphate = a purine nucleobase + alpha-D-ribose 1-phosphate</text>
        <dbReference type="Rhea" id="RHEA:19805"/>
        <dbReference type="ChEBI" id="CHEBI:26386"/>
        <dbReference type="ChEBI" id="CHEBI:43474"/>
        <dbReference type="ChEBI" id="CHEBI:57720"/>
        <dbReference type="ChEBI" id="CHEBI:142355"/>
        <dbReference type="EC" id="2.4.2.1"/>
    </reaction>
</comment>
<comment type="subunit">
    <text evidence="4">Homohexamer. Dimer of a homotrimer.</text>
</comment>
<evidence type="ECO:0000256" key="1">
    <source>
        <dbReference type="ARBA" id="ARBA00022676"/>
    </source>
</evidence>
<feature type="site" description="Important for substrate specificity" evidence="4">
    <location>
        <position position="165"/>
    </location>
</feature>
<keyword evidence="7" id="KW-1185">Reference proteome</keyword>
<feature type="binding site" evidence="4">
    <location>
        <begin position="50"/>
        <end position="51"/>
    </location>
    <ligand>
        <name>phosphate</name>
        <dbReference type="ChEBI" id="CHEBI:43474"/>
    </ligand>
</feature>
<dbReference type="GO" id="GO:0006166">
    <property type="term" value="P:purine ribonucleoside salvage"/>
    <property type="evidence" value="ECO:0007669"/>
    <property type="project" value="UniProtKB-UniRule"/>
</dbReference>
<feature type="binding site" evidence="4">
    <location>
        <position position="183"/>
    </location>
    <ligand>
        <name>substrate</name>
    </ligand>
</feature>
<feature type="domain" description="Nucleoside phosphorylase" evidence="5">
    <location>
        <begin position="3"/>
        <end position="241"/>
    </location>
</feature>
<dbReference type="FunFam" id="3.40.50.1580:FF:000012">
    <property type="entry name" value="Probable 6-oxopurine nucleoside phosphorylase"/>
    <property type="match status" value="1"/>
</dbReference>
<keyword evidence="3 4" id="KW-0660">Purine salvage</keyword>
<dbReference type="RefSeq" id="WP_091649801.1">
    <property type="nucleotide sequence ID" value="NZ_FNHQ01000012.1"/>
</dbReference>